<evidence type="ECO:0000256" key="2">
    <source>
        <dbReference type="ARBA" id="ARBA00010199"/>
    </source>
</evidence>
<feature type="transmembrane region" description="Helical" evidence="9">
    <location>
        <begin position="253"/>
        <end position="274"/>
    </location>
</feature>
<evidence type="ECO:0000256" key="3">
    <source>
        <dbReference type="ARBA" id="ARBA00022448"/>
    </source>
</evidence>
<feature type="transmembrane region" description="Helical" evidence="9">
    <location>
        <begin position="205"/>
        <end position="232"/>
    </location>
</feature>
<sequence length="496" mass="55780">MIDSEPLLSNEKVESDEDYRLGGRSPIATLFSLLSGPLLFQFINCFYEVINTKWVSKGIGEEGLETLSSLFIFDIIIFSFDNLLNVSTSSHMSYLIGRGTSQDGNQLIADMFRVAMILAIIYPAICLSSIFYIVRLMSESSKIAHNAFKYECISAGCSIITFTFSVLCGLLEGEGRTWLFGLMQLIAIVLDMCCFLPLFLMKLHFGIWAVALSQVISQSIPMIILMVLLWSGKLSIKIKFSMLFNKFSNETKNALKVGFASFVLNLSEVFPEFAMQKFIILVADHVNLRDPVLASWYIFGCLYSISLCVMIAFDSAYMPSASYAYGKRQYKRIVKLTLHSLWITLVYASIISSIIIIFPTTIPSFFTKDEQILGAFKNYLWVAFLSIPLYPIPPLVISFFQAIKRPTPATIISLLTTLIPMPVFSAIFYYTHPSSLRWIYSTYIAADILSGLIAIIGILPIFIKLSKLNDGDKFDDEEKADENQQQSVKSIESITN</sequence>
<dbReference type="GO" id="GO:0005886">
    <property type="term" value="C:plasma membrane"/>
    <property type="evidence" value="ECO:0007669"/>
    <property type="project" value="UniProtKB-SubCell"/>
</dbReference>
<dbReference type="CDD" id="cd12082">
    <property type="entry name" value="MATE_like"/>
    <property type="match status" value="1"/>
</dbReference>
<feature type="transmembrane region" description="Helical" evidence="9">
    <location>
        <begin position="338"/>
        <end position="359"/>
    </location>
</feature>
<keyword evidence="11" id="KW-1185">Reference proteome</keyword>
<evidence type="ECO:0000256" key="6">
    <source>
        <dbReference type="ARBA" id="ARBA00022989"/>
    </source>
</evidence>
<proteinExistence type="inferred from homology"/>
<evidence type="ECO:0000313" key="11">
    <source>
        <dbReference type="Proteomes" id="UP000001542"/>
    </source>
</evidence>
<dbReference type="KEGG" id="tva:4758066"/>
<dbReference type="RefSeq" id="XP_001313176.1">
    <property type="nucleotide sequence ID" value="XM_001313175.1"/>
</dbReference>
<evidence type="ECO:0000256" key="7">
    <source>
        <dbReference type="ARBA" id="ARBA00023136"/>
    </source>
</evidence>
<dbReference type="InParanoid" id="A2F4C7"/>
<name>A2F4C7_TRIV3</name>
<feature type="region of interest" description="Disordered" evidence="8">
    <location>
        <begin position="475"/>
        <end position="496"/>
    </location>
</feature>
<feature type="compositionally biased region" description="Polar residues" evidence="8">
    <location>
        <begin position="483"/>
        <end position="496"/>
    </location>
</feature>
<evidence type="ECO:0000256" key="9">
    <source>
        <dbReference type="SAM" id="Phobius"/>
    </source>
</evidence>
<keyword evidence="3" id="KW-0813">Transport</keyword>
<feature type="transmembrane region" description="Helical" evidence="9">
    <location>
        <begin position="178"/>
        <end position="199"/>
    </location>
</feature>
<dbReference type="AlphaFoldDB" id="A2F4C7"/>
<dbReference type="SMR" id="A2F4C7"/>
<dbReference type="Proteomes" id="UP000001542">
    <property type="component" value="Unassembled WGS sequence"/>
</dbReference>
<keyword evidence="5 9" id="KW-0812">Transmembrane</keyword>
<keyword evidence="6 9" id="KW-1133">Transmembrane helix</keyword>
<feature type="transmembrane region" description="Helical" evidence="9">
    <location>
        <begin position="438"/>
        <end position="463"/>
    </location>
</feature>
<accession>A2F4C7</accession>
<dbReference type="VEuPathDB" id="TrichDB:TVAG_449830"/>
<evidence type="ECO:0000313" key="10">
    <source>
        <dbReference type="EMBL" id="EAY00247.1"/>
    </source>
</evidence>
<keyword evidence="4" id="KW-1003">Cell membrane</keyword>
<keyword evidence="7 9" id="KW-0472">Membrane</keyword>
<organism evidence="10 11">
    <name type="scientific">Trichomonas vaginalis (strain ATCC PRA-98 / G3)</name>
    <dbReference type="NCBI Taxonomy" id="412133"/>
    <lineage>
        <taxon>Eukaryota</taxon>
        <taxon>Metamonada</taxon>
        <taxon>Parabasalia</taxon>
        <taxon>Trichomonadida</taxon>
        <taxon>Trichomonadidae</taxon>
        <taxon>Trichomonas</taxon>
    </lineage>
</organism>
<dbReference type="GO" id="GO:0042910">
    <property type="term" value="F:xenobiotic transmembrane transporter activity"/>
    <property type="evidence" value="ECO:0007669"/>
    <property type="project" value="InterPro"/>
</dbReference>
<evidence type="ECO:0000256" key="5">
    <source>
        <dbReference type="ARBA" id="ARBA00022692"/>
    </source>
</evidence>
<dbReference type="GO" id="GO:0015297">
    <property type="term" value="F:antiporter activity"/>
    <property type="evidence" value="ECO:0007669"/>
    <property type="project" value="InterPro"/>
</dbReference>
<dbReference type="InterPro" id="IPR052031">
    <property type="entry name" value="Membrane_Transporter-Flippase"/>
</dbReference>
<evidence type="ECO:0000256" key="4">
    <source>
        <dbReference type="ARBA" id="ARBA00022475"/>
    </source>
</evidence>
<reference evidence="10" key="1">
    <citation type="submission" date="2006-10" db="EMBL/GenBank/DDBJ databases">
        <authorList>
            <person name="Amadeo P."/>
            <person name="Zhao Q."/>
            <person name="Wortman J."/>
            <person name="Fraser-Liggett C."/>
            <person name="Carlton J."/>
        </authorList>
    </citation>
    <scope>NUCLEOTIDE SEQUENCE</scope>
    <source>
        <strain evidence="10">G3</strain>
    </source>
</reference>
<protein>
    <recommendedName>
        <fullName evidence="12">MatE family protein</fullName>
    </recommendedName>
</protein>
<feature type="transmembrane region" description="Helical" evidence="9">
    <location>
        <begin position="153"/>
        <end position="171"/>
    </location>
</feature>
<reference evidence="10" key="2">
    <citation type="journal article" date="2007" name="Science">
        <title>Draft genome sequence of the sexually transmitted pathogen Trichomonas vaginalis.</title>
        <authorList>
            <person name="Carlton J.M."/>
            <person name="Hirt R.P."/>
            <person name="Silva J.C."/>
            <person name="Delcher A.L."/>
            <person name="Schatz M."/>
            <person name="Zhao Q."/>
            <person name="Wortman J.R."/>
            <person name="Bidwell S.L."/>
            <person name="Alsmark U.C.M."/>
            <person name="Besteiro S."/>
            <person name="Sicheritz-Ponten T."/>
            <person name="Noel C.J."/>
            <person name="Dacks J.B."/>
            <person name="Foster P.G."/>
            <person name="Simillion C."/>
            <person name="Van de Peer Y."/>
            <person name="Miranda-Saavedra D."/>
            <person name="Barton G.J."/>
            <person name="Westrop G.D."/>
            <person name="Mueller S."/>
            <person name="Dessi D."/>
            <person name="Fiori P.L."/>
            <person name="Ren Q."/>
            <person name="Paulsen I."/>
            <person name="Zhang H."/>
            <person name="Bastida-Corcuera F.D."/>
            <person name="Simoes-Barbosa A."/>
            <person name="Brown M.T."/>
            <person name="Hayes R.D."/>
            <person name="Mukherjee M."/>
            <person name="Okumura C.Y."/>
            <person name="Schneider R."/>
            <person name="Smith A.J."/>
            <person name="Vanacova S."/>
            <person name="Villalvazo M."/>
            <person name="Haas B.J."/>
            <person name="Pertea M."/>
            <person name="Feldblyum T.V."/>
            <person name="Utterback T.R."/>
            <person name="Shu C.L."/>
            <person name="Osoegawa K."/>
            <person name="de Jong P.J."/>
            <person name="Hrdy I."/>
            <person name="Horvathova L."/>
            <person name="Zubacova Z."/>
            <person name="Dolezal P."/>
            <person name="Malik S.B."/>
            <person name="Logsdon J.M. Jr."/>
            <person name="Henze K."/>
            <person name="Gupta A."/>
            <person name="Wang C.C."/>
            <person name="Dunne R.L."/>
            <person name="Upcroft J.A."/>
            <person name="Upcroft P."/>
            <person name="White O."/>
            <person name="Salzberg S.L."/>
            <person name="Tang P."/>
            <person name="Chiu C.-H."/>
            <person name="Lee Y.-S."/>
            <person name="Embley T.M."/>
            <person name="Coombs G.H."/>
            <person name="Mottram J.C."/>
            <person name="Tachezy J."/>
            <person name="Fraser-Liggett C.M."/>
            <person name="Johnson P.J."/>
        </authorList>
    </citation>
    <scope>NUCLEOTIDE SEQUENCE [LARGE SCALE GENOMIC DNA]</scope>
    <source>
        <strain evidence="10">G3</strain>
    </source>
</reference>
<dbReference type="Pfam" id="PF01554">
    <property type="entry name" value="MatE"/>
    <property type="match status" value="2"/>
</dbReference>
<dbReference type="EMBL" id="DS113608">
    <property type="protein sequence ID" value="EAY00247.1"/>
    <property type="molecule type" value="Genomic_DNA"/>
</dbReference>
<dbReference type="InterPro" id="IPR002528">
    <property type="entry name" value="MATE_fam"/>
</dbReference>
<feature type="transmembrane region" description="Helical" evidence="9">
    <location>
        <begin position="412"/>
        <end position="432"/>
    </location>
</feature>
<evidence type="ECO:0000256" key="8">
    <source>
        <dbReference type="SAM" id="MobiDB-lite"/>
    </source>
</evidence>
<gene>
    <name evidence="10" type="ORF">TVAG_449830</name>
</gene>
<dbReference type="PANTHER" id="PTHR43549:SF2">
    <property type="entry name" value="MULTIDRUG RESISTANCE PROTEIN NORM-RELATED"/>
    <property type="match status" value="1"/>
</dbReference>
<dbReference type="VEuPathDB" id="TrichDB:TVAGG3_0431800"/>
<feature type="transmembrane region" description="Helical" evidence="9">
    <location>
        <begin position="114"/>
        <end position="133"/>
    </location>
</feature>
<evidence type="ECO:0008006" key="12">
    <source>
        <dbReference type="Google" id="ProtNLM"/>
    </source>
</evidence>
<feature type="transmembrane region" description="Helical" evidence="9">
    <location>
        <begin position="379"/>
        <end position="400"/>
    </location>
</feature>
<dbReference type="PANTHER" id="PTHR43549">
    <property type="entry name" value="MULTIDRUG RESISTANCE PROTEIN YPNP-RELATED"/>
    <property type="match status" value="1"/>
</dbReference>
<feature type="transmembrane region" description="Helical" evidence="9">
    <location>
        <begin position="294"/>
        <end position="317"/>
    </location>
</feature>
<feature type="transmembrane region" description="Helical" evidence="9">
    <location>
        <begin position="27"/>
        <end position="47"/>
    </location>
</feature>
<evidence type="ECO:0000256" key="1">
    <source>
        <dbReference type="ARBA" id="ARBA00004651"/>
    </source>
</evidence>
<comment type="similarity">
    <text evidence="2">Belongs to the multi antimicrobial extrusion (MATE) (TC 2.A.66.1) family.</text>
</comment>
<comment type="subcellular location">
    <subcellularLocation>
        <location evidence="1">Cell membrane</location>
        <topology evidence="1">Multi-pass membrane protein</topology>
    </subcellularLocation>
</comment>